<sequence>MKRSTINYLTQVLLLSLLFSGRVLAQQPELRVVGTLPVAKVWAGHPVGFQLLTTERFQYACYYDSSRTLVVAQRPLSSKTWKTTKLPTQVGWDSHNSIKIAVDKRGFIHISGNMHNVPLIYFRSTKPESIEAFAKLPMTGQHEERVTYPVFFKDAAGDLYFQYRSGGSGKGITFWNKYHADTQQWQGVFDTPFFDGEEEASAYMTNPALGPDGYFYIVWMWRATPTASTNHNLSCIRSKDLKRWENQRGDAMTLPIKWRDNRAVVDPVGPWNGLINMGYKVSWNSQKVPYISYHKYDARGISQVYLARWEGDQWKPYQLSRWEGFTWDLNRNGSLSNDVGISSVEAAGEGVLAVAYHHQQHGKGTWLVNENTMTIQEQLPEKVPAYLQQLTALPPREGMIEHRLPDNTGRYLLQWQTLPTNQDRPRPEPYPAPSELVLYELSK</sequence>
<proteinExistence type="predicted"/>
<organism evidence="1 2">
    <name type="scientific">Rhabdobacter roseus</name>
    <dbReference type="NCBI Taxonomy" id="1655419"/>
    <lineage>
        <taxon>Bacteria</taxon>
        <taxon>Pseudomonadati</taxon>
        <taxon>Bacteroidota</taxon>
        <taxon>Cytophagia</taxon>
        <taxon>Cytophagales</taxon>
        <taxon>Cytophagaceae</taxon>
        <taxon>Rhabdobacter</taxon>
    </lineage>
</organism>
<evidence type="ECO:0000313" key="2">
    <source>
        <dbReference type="Proteomes" id="UP000557307"/>
    </source>
</evidence>
<gene>
    <name evidence="1" type="ORF">HNQ92_004110</name>
</gene>
<comment type="caution">
    <text evidence="1">The sequence shown here is derived from an EMBL/GenBank/DDBJ whole genome shotgun (WGS) entry which is preliminary data.</text>
</comment>
<keyword evidence="2" id="KW-1185">Reference proteome</keyword>
<dbReference type="EMBL" id="JACHGF010000007">
    <property type="protein sequence ID" value="MBB5285950.1"/>
    <property type="molecule type" value="Genomic_DNA"/>
</dbReference>
<dbReference type="RefSeq" id="WP_184176596.1">
    <property type="nucleotide sequence ID" value="NZ_JACHGF010000007.1"/>
</dbReference>
<reference evidence="1 2" key="1">
    <citation type="submission" date="2020-08" db="EMBL/GenBank/DDBJ databases">
        <title>Genomic Encyclopedia of Type Strains, Phase IV (KMG-IV): sequencing the most valuable type-strain genomes for metagenomic binning, comparative biology and taxonomic classification.</title>
        <authorList>
            <person name="Goeker M."/>
        </authorList>
    </citation>
    <scope>NUCLEOTIDE SEQUENCE [LARGE SCALE GENOMIC DNA]</scope>
    <source>
        <strain evidence="1 2">DSM 105074</strain>
    </source>
</reference>
<protein>
    <submittedName>
        <fullName evidence="1">Uncharacterized protein</fullName>
    </submittedName>
</protein>
<accession>A0A840U1E6</accession>
<dbReference type="AlphaFoldDB" id="A0A840U1E6"/>
<dbReference type="Pfam" id="PF15892">
    <property type="entry name" value="BNR_4"/>
    <property type="match status" value="1"/>
</dbReference>
<dbReference type="Proteomes" id="UP000557307">
    <property type="component" value="Unassembled WGS sequence"/>
</dbReference>
<evidence type="ECO:0000313" key="1">
    <source>
        <dbReference type="EMBL" id="MBB5285950.1"/>
    </source>
</evidence>
<name>A0A840U1E6_9BACT</name>